<dbReference type="AlphaFoldDB" id="A0A058ZWN7"/>
<proteinExistence type="predicted"/>
<gene>
    <name evidence="1" type="ORF">EUGRSUZ_K00111</name>
</gene>
<evidence type="ECO:0000313" key="1">
    <source>
        <dbReference type="EMBL" id="KCW46223.1"/>
    </source>
</evidence>
<sequence>MTFERCLFLRLHCYKLQTEKDLAGEKVYMSQDFINMMWRNRGIIRQSFSIASQLLDSSLKQLIGDS</sequence>
<name>A0A058ZWN7_EUCGR</name>
<dbReference type="EMBL" id="KK198763">
    <property type="protein sequence ID" value="KCW46223.1"/>
    <property type="molecule type" value="Genomic_DNA"/>
</dbReference>
<dbReference type="Gramene" id="KCW46223">
    <property type="protein sequence ID" value="KCW46223"/>
    <property type="gene ID" value="EUGRSUZ_K00111"/>
</dbReference>
<accession>A0A058ZWN7</accession>
<organism evidence="1">
    <name type="scientific">Eucalyptus grandis</name>
    <name type="common">Flooded gum</name>
    <dbReference type="NCBI Taxonomy" id="71139"/>
    <lineage>
        <taxon>Eukaryota</taxon>
        <taxon>Viridiplantae</taxon>
        <taxon>Streptophyta</taxon>
        <taxon>Embryophyta</taxon>
        <taxon>Tracheophyta</taxon>
        <taxon>Spermatophyta</taxon>
        <taxon>Magnoliopsida</taxon>
        <taxon>eudicotyledons</taxon>
        <taxon>Gunneridae</taxon>
        <taxon>Pentapetalae</taxon>
        <taxon>rosids</taxon>
        <taxon>malvids</taxon>
        <taxon>Myrtales</taxon>
        <taxon>Myrtaceae</taxon>
        <taxon>Myrtoideae</taxon>
        <taxon>Eucalypteae</taxon>
        <taxon>Eucalyptus</taxon>
    </lineage>
</organism>
<dbReference type="InParanoid" id="A0A058ZWN7"/>
<protein>
    <submittedName>
        <fullName evidence="1">Uncharacterized protein</fullName>
    </submittedName>
</protein>
<reference evidence="1" key="1">
    <citation type="submission" date="2013-07" db="EMBL/GenBank/DDBJ databases">
        <title>The genome of Eucalyptus grandis.</title>
        <authorList>
            <person name="Schmutz J."/>
            <person name="Hayes R."/>
            <person name="Myburg A."/>
            <person name="Tuskan G."/>
            <person name="Grattapaglia D."/>
            <person name="Rokhsar D.S."/>
        </authorList>
    </citation>
    <scope>NUCLEOTIDE SEQUENCE</scope>
    <source>
        <tissue evidence="1">Leaf extractions</tissue>
    </source>
</reference>